<keyword evidence="8" id="KW-1185">Reference proteome</keyword>
<dbReference type="Ensembl" id="ENSCSAVT00000007774.1">
    <property type="protein sequence ID" value="ENSCSAVP00000007674.1"/>
    <property type="gene ID" value="ENSCSAVG00000004592.1"/>
</dbReference>
<dbReference type="GeneTree" id="ENSGT00510000047770"/>
<dbReference type="InterPro" id="IPR039794">
    <property type="entry name" value="Gtb1-like"/>
</dbReference>
<dbReference type="SUPFAM" id="SSF57424">
    <property type="entry name" value="LDL receptor-like module"/>
    <property type="match status" value="1"/>
</dbReference>
<name>H2YQR6_CIOSA</name>
<feature type="chain" id="PRO_5003577961" description="Glucosidase II beta subunit N-terminal domain-containing protein" evidence="5">
    <location>
        <begin position="19"/>
        <end position="351"/>
    </location>
</feature>
<reference evidence="8" key="1">
    <citation type="submission" date="2003-08" db="EMBL/GenBank/DDBJ databases">
        <authorList>
            <person name="Birren B."/>
            <person name="Nusbaum C."/>
            <person name="Abebe A."/>
            <person name="Abouelleil A."/>
            <person name="Adekoya E."/>
            <person name="Ait-zahra M."/>
            <person name="Allen N."/>
            <person name="Allen T."/>
            <person name="An P."/>
            <person name="Anderson M."/>
            <person name="Anderson S."/>
            <person name="Arachchi H."/>
            <person name="Armbruster J."/>
            <person name="Bachantsang P."/>
            <person name="Baldwin J."/>
            <person name="Barry A."/>
            <person name="Bayul T."/>
            <person name="Blitshsteyn B."/>
            <person name="Bloom T."/>
            <person name="Blye J."/>
            <person name="Boguslavskiy L."/>
            <person name="Borowsky M."/>
            <person name="Boukhgalter B."/>
            <person name="Brunache A."/>
            <person name="Butler J."/>
            <person name="Calixte N."/>
            <person name="Calvo S."/>
            <person name="Camarata J."/>
            <person name="Campo K."/>
            <person name="Chang J."/>
            <person name="Cheshatsang Y."/>
            <person name="Citroen M."/>
            <person name="Collymore A."/>
            <person name="Considine T."/>
            <person name="Cook A."/>
            <person name="Cooke P."/>
            <person name="Corum B."/>
            <person name="Cuomo C."/>
            <person name="David R."/>
            <person name="Dawoe T."/>
            <person name="Degray S."/>
            <person name="Dodge S."/>
            <person name="Dooley K."/>
            <person name="Dorje P."/>
            <person name="Dorjee K."/>
            <person name="Dorris L."/>
            <person name="Duffey N."/>
            <person name="Dupes A."/>
            <person name="Elkins T."/>
            <person name="Engels R."/>
            <person name="Erickson J."/>
            <person name="Farina A."/>
            <person name="Faro S."/>
            <person name="Ferreira P."/>
            <person name="Fischer H."/>
            <person name="Fitzgerald M."/>
            <person name="Foley K."/>
            <person name="Gage D."/>
            <person name="Galagan J."/>
            <person name="Gearin G."/>
            <person name="Gnerre S."/>
            <person name="Gnirke A."/>
            <person name="Goyette A."/>
            <person name="Graham J."/>
            <person name="Grandbois E."/>
            <person name="Gyaltsen K."/>
            <person name="Hafez N."/>
            <person name="Hagopian D."/>
            <person name="Hagos B."/>
            <person name="Hall J."/>
            <person name="Hatcher B."/>
            <person name="Heller A."/>
            <person name="Higgins H."/>
            <person name="Honan T."/>
            <person name="Horn A."/>
            <person name="Houde N."/>
            <person name="Hughes L."/>
            <person name="Hulme W."/>
            <person name="Husby E."/>
            <person name="Iliev I."/>
            <person name="Jaffe D."/>
            <person name="Jones C."/>
            <person name="Kamal M."/>
            <person name="Kamat A."/>
            <person name="Kamvysselis M."/>
            <person name="Karlsson E."/>
            <person name="Kells C."/>
            <person name="Kieu A."/>
            <person name="Kisner P."/>
            <person name="Kodira C."/>
            <person name="Kulbokas E."/>
            <person name="Labutti K."/>
            <person name="Lama D."/>
            <person name="Landers T."/>
            <person name="Leger J."/>
            <person name="Levine S."/>
            <person name="Lewis D."/>
            <person name="Lewis T."/>
            <person name="Lindblad-toh K."/>
            <person name="Liu X."/>
            <person name="Lokyitsang T."/>
            <person name="Lokyitsang Y."/>
            <person name="Lucien O."/>
            <person name="Lui A."/>
            <person name="Ma L.J."/>
            <person name="Mabbitt R."/>
            <person name="Macdonald J."/>
            <person name="Maclean C."/>
            <person name="Major J."/>
            <person name="Manning J."/>
            <person name="Marabella R."/>
            <person name="Maru K."/>
            <person name="Matthews C."/>
            <person name="Mauceli E."/>
            <person name="Mccarthy M."/>
            <person name="Mcdonough S."/>
            <person name="Mcghee T."/>
            <person name="Meldrim J."/>
            <person name="Meneus L."/>
            <person name="Mesirov J."/>
            <person name="Mihalev A."/>
            <person name="Mihova T."/>
            <person name="Mikkelsen T."/>
            <person name="Mlenga V."/>
            <person name="Moru K."/>
            <person name="Mozes J."/>
            <person name="Mulrain L."/>
            <person name="Munson G."/>
            <person name="Naylor J."/>
            <person name="Newes C."/>
            <person name="Nguyen C."/>
            <person name="Nguyen N."/>
            <person name="Nguyen T."/>
            <person name="Nicol R."/>
            <person name="Nielsen C."/>
            <person name="Nizzari M."/>
            <person name="Norbu C."/>
            <person name="Norbu N."/>
            <person name="O'donnell P."/>
            <person name="Okoawo O."/>
            <person name="O'leary S."/>
            <person name="Omotosho B."/>
            <person name="O'neill K."/>
            <person name="Osman S."/>
            <person name="Parker S."/>
            <person name="Perrin D."/>
            <person name="Phunkhang P."/>
            <person name="Piqani B."/>
            <person name="Purcell S."/>
            <person name="Rachupka T."/>
            <person name="Ramasamy U."/>
            <person name="Rameau R."/>
            <person name="Ray V."/>
            <person name="Raymond C."/>
            <person name="Retta R."/>
            <person name="Richardson S."/>
            <person name="Rise C."/>
            <person name="Rodriguez J."/>
            <person name="Rogers J."/>
            <person name="Rogov P."/>
            <person name="Rutman M."/>
            <person name="Schupbach R."/>
            <person name="Seaman C."/>
            <person name="Settipalli S."/>
            <person name="Sharpe T."/>
            <person name="Sheridan J."/>
            <person name="Sherpa N."/>
            <person name="Shi J."/>
            <person name="Smirnov S."/>
            <person name="Smith C."/>
            <person name="Sougnez C."/>
            <person name="Spencer B."/>
            <person name="Stalker J."/>
            <person name="Stange-thomann N."/>
            <person name="Stavropoulos S."/>
            <person name="Stetson K."/>
            <person name="Stone C."/>
            <person name="Stone S."/>
            <person name="Stubbs M."/>
            <person name="Talamas J."/>
            <person name="Tchuinga P."/>
            <person name="Tenzing P."/>
            <person name="Tesfaye S."/>
            <person name="Theodore J."/>
            <person name="Thoulutsang Y."/>
            <person name="Topham K."/>
            <person name="Towey S."/>
            <person name="Tsamla T."/>
            <person name="Tsomo N."/>
            <person name="Vallee D."/>
            <person name="Vassiliev H."/>
            <person name="Venkataraman V."/>
            <person name="Vinson J."/>
            <person name="Vo A."/>
            <person name="Wade C."/>
            <person name="Wang S."/>
            <person name="Wangchuk T."/>
            <person name="Wangdi T."/>
            <person name="Whittaker C."/>
            <person name="Wilkinson J."/>
            <person name="Wu Y."/>
            <person name="Wyman D."/>
            <person name="Yadav S."/>
            <person name="Yang S."/>
            <person name="Yang X."/>
            <person name="Yeager S."/>
            <person name="Yee E."/>
            <person name="Young G."/>
            <person name="Zainoun J."/>
            <person name="Zembeck L."/>
            <person name="Zimmer A."/>
            <person name="Zody M."/>
            <person name="Lander E."/>
        </authorList>
    </citation>
    <scope>NUCLEOTIDE SEQUENCE [LARGE SCALE GENOMIC DNA]</scope>
</reference>
<evidence type="ECO:0000256" key="4">
    <source>
        <dbReference type="SAM" id="MobiDB-lite"/>
    </source>
</evidence>
<evidence type="ECO:0000259" key="6">
    <source>
        <dbReference type="Pfam" id="PF12999"/>
    </source>
</evidence>
<dbReference type="InParanoid" id="H2YQR6"/>
<feature type="compositionally biased region" description="Basic and acidic residues" evidence="4">
    <location>
        <begin position="300"/>
        <end position="318"/>
    </location>
</feature>
<dbReference type="InterPro" id="IPR036055">
    <property type="entry name" value="LDL_receptor-like_sf"/>
</dbReference>
<dbReference type="Proteomes" id="UP000007875">
    <property type="component" value="Unassembled WGS sequence"/>
</dbReference>
<feature type="signal peptide" evidence="5">
    <location>
        <begin position="1"/>
        <end position="18"/>
    </location>
</feature>
<comment type="caution">
    <text evidence="2">Lacks conserved residue(s) required for the propagation of feature annotation.</text>
</comment>
<dbReference type="Pfam" id="PF12999">
    <property type="entry name" value="PRKCSH-like"/>
    <property type="match status" value="1"/>
</dbReference>
<evidence type="ECO:0000256" key="1">
    <source>
        <dbReference type="ARBA" id="ARBA00023157"/>
    </source>
</evidence>
<protein>
    <recommendedName>
        <fullName evidence="6">Glucosidase II beta subunit N-terminal domain-containing protein</fullName>
    </recommendedName>
</protein>
<dbReference type="PROSITE" id="PS50068">
    <property type="entry name" value="LDLRA_2"/>
    <property type="match status" value="1"/>
</dbReference>
<dbReference type="InterPro" id="IPR028146">
    <property type="entry name" value="PRKCSH_N"/>
</dbReference>
<dbReference type="Gene3D" id="4.10.400.10">
    <property type="entry name" value="Low-density Lipoprotein Receptor"/>
    <property type="match status" value="1"/>
</dbReference>
<dbReference type="OMA" id="CNELWIA"/>
<keyword evidence="5" id="KW-0732">Signal</keyword>
<evidence type="ECO:0000313" key="7">
    <source>
        <dbReference type="Ensembl" id="ENSCSAVP00000007674.1"/>
    </source>
</evidence>
<sequence length="351" mass="39343">MVCVMVISVLVLVHAAYAGDGLRIRGVSLTKNSLYNPDRDFTCFDGSKSFQFSLVNDDYCDCTDGSDEPGTSACPNGSFHCPNPGYRPANIPSSRVNDGVCDCCDGSDEWKNTQKCQNTCNELWIAEKQRLAEENEAANIGIKLKEEFSKTGLSKKAERQAKVAELETKLEELSAKEEDLKISKEEIESREATALEEHRRVKEEQRLKEAHEDNLKRGAEAFSEMDSDKDAILVPAELVLHSELDPDTSDSEFTAAEAEVMLQADSVDLNYFLTNVWPMINSTFQTTLAPPVEQQEQENQEVKTEEDLGEDDILRGEVVDEEDYYEDEEETDQEDHQEEEEAEEEGPSSGP</sequence>
<dbReference type="PANTHER" id="PTHR12630:SF1">
    <property type="entry name" value="GLUCOSIDASE 2 SUBUNIT BETA"/>
    <property type="match status" value="1"/>
</dbReference>
<keyword evidence="1" id="KW-1015">Disulfide bond</keyword>
<reference evidence="7" key="2">
    <citation type="submission" date="2025-08" db="UniProtKB">
        <authorList>
            <consortium name="Ensembl"/>
        </authorList>
    </citation>
    <scope>IDENTIFICATION</scope>
</reference>
<dbReference type="InterPro" id="IPR002172">
    <property type="entry name" value="LDrepeatLR_classA_rpt"/>
</dbReference>
<dbReference type="GO" id="GO:0017177">
    <property type="term" value="C:glucosidase II complex"/>
    <property type="evidence" value="ECO:0007669"/>
    <property type="project" value="TreeGrafter"/>
</dbReference>
<evidence type="ECO:0000256" key="3">
    <source>
        <dbReference type="SAM" id="Coils"/>
    </source>
</evidence>
<feature type="coiled-coil region" evidence="3">
    <location>
        <begin position="156"/>
        <end position="204"/>
    </location>
</feature>
<feature type="compositionally biased region" description="Acidic residues" evidence="4">
    <location>
        <begin position="319"/>
        <end position="351"/>
    </location>
</feature>
<dbReference type="AlphaFoldDB" id="H2YQR6"/>
<reference evidence="7" key="3">
    <citation type="submission" date="2025-09" db="UniProtKB">
        <authorList>
            <consortium name="Ensembl"/>
        </authorList>
    </citation>
    <scope>IDENTIFICATION</scope>
</reference>
<evidence type="ECO:0000256" key="2">
    <source>
        <dbReference type="PROSITE-ProRule" id="PRU00124"/>
    </source>
</evidence>
<dbReference type="GO" id="GO:0006491">
    <property type="term" value="P:N-glycan processing"/>
    <property type="evidence" value="ECO:0007669"/>
    <property type="project" value="TreeGrafter"/>
</dbReference>
<keyword evidence="3" id="KW-0175">Coiled coil</keyword>
<feature type="domain" description="Glucosidase II beta subunit N-terminal" evidence="6">
    <location>
        <begin position="13"/>
        <end position="173"/>
    </location>
</feature>
<evidence type="ECO:0000256" key="5">
    <source>
        <dbReference type="SAM" id="SignalP"/>
    </source>
</evidence>
<feature type="region of interest" description="Disordered" evidence="4">
    <location>
        <begin position="292"/>
        <end position="351"/>
    </location>
</feature>
<accession>H2YQR6</accession>
<proteinExistence type="predicted"/>
<organism evidence="7 8">
    <name type="scientific">Ciona savignyi</name>
    <name type="common">Pacific transparent sea squirt</name>
    <dbReference type="NCBI Taxonomy" id="51511"/>
    <lineage>
        <taxon>Eukaryota</taxon>
        <taxon>Metazoa</taxon>
        <taxon>Chordata</taxon>
        <taxon>Tunicata</taxon>
        <taxon>Ascidiacea</taxon>
        <taxon>Phlebobranchia</taxon>
        <taxon>Cionidae</taxon>
        <taxon>Ciona</taxon>
    </lineage>
</organism>
<evidence type="ECO:0000313" key="8">
    <source>
        <dbReference type="Proteomes" id="UP000007875"/>
    </source>
</evidence>
<dbReference type="eggNOG" id="KOG2397">
    <property type="taxonomic scope" value="Eukaryota"/>
</dbReference>
<dbReference type="HOGENOM" id="CLU_067826_0_0_1"/>
<dbReference type="PANTHER" id="PTHR12630">
    <property type="entry name" value="N-LINKED OLIGOSACCHARIDE PROCESSING"/>
    <property type="match status" value="1"/>
</dbReference>
<dbReference type="STRING" id="51511.ENSCSAVP00000007674"/>
<dbReference type="CDD" id="cd00112">
    <property type="entry name" value="LDLa"/>
    <property type="match status" value="1"/>
</dbReference>